<dbReference type="AlphaFoldDB" id="D7TS75"/>
<name>D7TS75_VITVI</name>
<keyword evidence="2" id="KW-1185">Reference proteome</keyword>
<organism evidence="1 2">
    <name type="scientific">Vitis vinifera</name>
    <name type="common">Grape</name>
    <dbReference type="NCBI Taxonomy" id="29760"/>
    <lineage>
        <taxon>Eukaryota</taxon>
        <taxon>Viridiplantae</taxon>
        <taxon>Streptophyta</taxon>
        <taxon>Embryophyta</taxon>
        <taxon>Tracheophyta</taxon>
        <taxon>Spermatophyta</taxon>
        <taxon>Magnoliopsida</taxon>
        <taxon>eudicotyledons</taxon>
        <taxon>Gunneridae</taxon>
        <taxon>Pentapetalae</taxon>
        <taxon>rosids</taxon>
        <taxon>Vitales</taxon>
        <taxon>Vitaceae</taxon>
        <taxon>Viteae</taxon>
        <taxon>Vitis</taxon>
    </lineage>
</organism>
<accession>D7TS75</accession>
<evidence type="ECO:0000313" key="2">
    <source>
        <dbReference type="Proteomes" id="UP000009183"/>
    </source>
</evidence>
<dbReference type="InParanoid" id="D7TS75"/>
<evidence type="ECO:0000313" key="1">
    <source>
        <dbReference type="EMBL" id="CBI33347.3"/>
    </source>
</evidence>
<dbReference type="Proteomes" id="UP000009183">
    <property type="component" value="Chromosome 5"/>
</dbReference>
<gene>
    <name evidence="1" type="ordered locus">VIT_05s0051g00600</name>
</gene>
<sequence length="76" mass="9064">MAEAYCKRRVYSLSQLHLLILICFLDVFHFNCNDIPSFRRSRLNPKPFNSLFPKPNYELTQPNNLEHNCLQEFFGI</sequence>
<protein>
    <submittedName>
        <fullName evidence="1">Uncharacterized protein</fullName>
    </submittedName>
</protein>
<reference evidence="2" key="1">
    <citation type="journal article" date="2007" name="Nature">
        <title>The grapevine genome sequence suggests ancestral hexaploidization in major angiosperm phyla.</title>
        <authorList>
            <consortium name="The French-Italian Public Consortium for Grapevine Genome Characterization."/>
            <person name="Jaillon O."/>
            <person name="Aury J.-M."/>
            <person name="Noel B."/>
            <person name="Policriti A."/>
            <person name="Clepet C."/>
            <person name="Casagrande A."/>
            <person name="Choisne N."/>
            <person name="Aubourg S."/>
            <person name="Vitulo N."/>
            <person name="Jubin C."/>
            <person name="Vezzi A."/>
            <person name="Legeai F."/>
            <person name="Hugueney P."/>
            <person name="Dasilva C."/>
            <person name="Horner D."/>
            <person name="Mica E."/>
            <person name="Jublot D."/>
            <person name="Poulain J."/>
            <person name="Bruyere C."/>
            <person name="Billault A."/>
            <person name="Segurens B."/>
            <person name="Gouyvenoux M."/>
            <person name="Ugarte E."/>
            <person name="Cattonaro F."/>
            <person name="Anthouard V."/>
            <person name="Vico V."/>
            <person name="Del Fabbro C."/>
            <person name="Alaux M."/>
            <person name="Di Gaspero G."/>
            <person name="Dumas V."/>
            <person name="Felice N."/>
            <person name="Paillard S."/>
            <person name="Juman I."/>
            <person name="Moroldo M."/>
            <person name="Scalabrin S."/>
            <person name="Canaguier A."/>
            <person name="Le Clainche I."/>
            <person name="Malacrida G."/>
            <person name="Durand E."/>
            <person name="Pesole G."/>
            <person name="Laucou V."/>
            <person name="Chatelet P."/>
            <person name="Merdinoglu D."/>
            <person name="Delledonne M."/>
            <person name="Pezzotti M."/>
            <person name="Lecharny A."/>
            <person name="Scarpelli C."/>
            <person name="Artiguenave F."/>
            <person name="Pe M.E."/>
            <person name="Valle G."/>
            <person name="Morgante M."/>
            <person name="Caboche M."/>
            <person name="Adam-Blondon A.-F."/>
            <person name="Weissenbach J."/>
            <person name="Quetier F."/>
            <person name="Wincker P."/>
        </authorList>
    </citation>
    <scope>NUCLEOTIDE SEQUENCE [LARGE SCALE GENOMIC DNA]</scope>
    <source>
        <strain evidence="2">cv. Pinot noir / PN40024</strain>
    </source>
</reference>
<dbReference type="STRING" id="29760.D7TS75"/>
<proteinExistence type="predicted"/>
<dbReference type="EMBL" id="FN596241">
    <property type="protein sequence ID" value="CBI33347.3"/>
    <property type="molecule type" value="Genomic_DNA"/>
</dbReference>
<dbReference type="PaxDb" id="29760-VIT_05s0051g00600.t01"/>
<dbReference type="HOGENOM" id="CLU_2659580_0_0_1"/>